<gene>
    <name evidence="2" type="ORF">KEG57_04290</name>
</gene>
<accession>A0A9X3WWU3</accession>
<comment type="caution">
    <text evidence="2">The sequence shown here is derived from an EMBL/GenBank/DDBJ whole genome shotgun (WGS) entry which is preliminary data.</text>
</comment>
<keyword evidence="1" id="KW-1133">Transmembrane helix</keyword>
<evidence type="ECO:0000313" key="3">
    <source>
        <dbReference type="Proteomes" id="UP001151081"/>
    </source>
</evidence>
<sequence>METIKPEFLANLASELEAAGKPMSAPATTSYKRRLRAKKSCIAAIFALVGPLLVVSPSPAAAACDDPNFVRRTHATRCGEQAVYHRYLRTEWDSPGFCHVFRSMRVIRPGQPGQRVDLGEKRACGRSP</sequence>
<dbReference type="EMBL" id="JAGTJJ010000001">
    <property type="protein sequence ID" value="MDC3979707.1"/>
    <property type="molecule type" value="Genomic_DNA"/>
</dbReference>
<dbReference type="AlphaFoldDB" id="A0A9X3WWU3"/>
<keyword evidence="1" id="KW-0812">Transmembrane</keyword>
<feature type="transmembrane region" description="Helical" evidence="1">
    <location>
        <begin position="41"/>
        <end position="62"/>
    </location>
</feature>
<organism evidence="2 3">
    <name type="scientific">Polyangium jinanense</name>
    <dbReference type="NCBI Taxonomy" id="2829994"/>
    <lineage>
        <taxon>Bacteria</taxon>
        <taxon>Pseudomonadati</taxon>
        <taxon>Myxococcota</taxon>
        <taxon>Polyangia</taxon>
        <taxon>Polyangiales</taxon>
        <taxon>Polyangiaceae</taxon>
        <taxon>Polyangium</taxon>
    </lineage>
</organism>
<proteinExistence type="predicted"/>
<evidence type="ECO:0000256" key="1">
    <source>
        <dbReference type="SAM" id="Phobius"/>
    </source>
</evidence>
<keyword evidence="1" id="KW-0472">Membrane</keyword>
<dbReference type="RefSeq" id="WP_272458162.1">
    <property type="nucleotide sequence ID" value="NZ_JAGTJJ010000001.1"/>
</dbReference>
<name>A0A9X3WWU3_9BACT</name>
<reference evidence="2 3" key="1">
    <citation type="submission" date="2021-04" db="EMBL/GenBank/DDBJ databases">
        <title>Genome analysis of Polyangium sp.</title>
        <authorList>
            <person name="Li Y."/>
            <person name="Wang J."/>
        </authorList>
    </citation>
    <scope>NUCLEOTIDE SEQUENCE [LARGE SCALE GENOMIC DNA]</scope>
    <source>
        <strain evidence="2 3">SDU14</strain>
    </source>
</reference>
<dbReference type="Proteomes" id="UP001151081">
    <property type="component" value="Unassembled WGS sequence"/>
</dbReference>
<protein>
    <submittedName>
        <fullName evidence="2">Uncharacterized protein</fullName>
    </submittedName>
</protein>
<keyword evidence="3" id="KW-1185">Reference proteome</keyword>
<evidence type="ECO:0000313" key="2">
    <source>
        <dbReference type="EMBL" id="MDC3979707.1"/>
    </source>
</evidence>